<protein>
    <submittedName>
        <fullName evidence="1">Uncharacterized protein</fullName>
    </submittedName>
</protein>
<gene>
    <name evidence="2" type="ORF">ENL47_04725</name>
    <name evidence="1" type="ORF">ENM84_02885</name>
</gene>
<reference evidence="1" key="1">
    <citation type="journal article" date="2020" name="mSystems">
        <title>Genome- and Community-Level Interaction Insights into Carbon Utilization and Element Cycling Functions of Hydrothermarchaeota in Hydrothermal Sediment.</title>
        <authorList>
            <person name="Zhou Z."/>
            <person name="Liu Y."/>
            <person name="Xu W."/>
            <person name="Pan J."/>
            <person name="Luo Z.H."/>
            <person name="Li M."/>
        </authorList>
    </citation>
    <scope>NUCLEOTIDE SEQUENCE [LARGE SCALE GENOMIC DNA]</scope>
    <source>
        <strain evidence="2">SpSt-1</strain>
        <strain evidence="1">SpSt-1121</strain>
    </source>
</reference>
<dbReference type="EMBL" id="DRZI01000123">
    <property type="protein sequence ID" value="HHP81590.1"/>
    <property type="molecule type" value="Genomic_DNA"/>
</dbReference>
<organism evidence="1">
    <name type="scientific">Ignisphaera aggregans</name>
    <dbReference type="NCBI Taxonomy" id="334771"/>
    <lineage>
        <taxon>Archaea</taxon>
        <taxon>Thermoproteota</taxon>
        <taxon>Thermoprotei</taxon>
        <taxon>Desulfurococcales</taxon>
        <taxon>Desulfurococcaceae</taxon>
        <taxon>Ignisphaera</taxon>
    </lineage>
</organism>
<sequence length="86" mass="9997">MRVKIFICSEHFYGDPPIPRSRHIMPNISLCREAGEKNISENTIPRNVLDSINRVGYIDLFDIEKARKILDIELLEGQYVKIVLIK</sequence>
<accession>A0A7C5TKL8</accession>
<evidence type="ECO:0000313" key="1">
    <source>
        <dbReference type="EMBL" id="HHP81590.1"/>
    </source>
</evidence>
<dbReference type="AlphaFoldDB" id="A0A7C5TKL8"/>
<dbReference type="EMBL" id="DRUB01000089">
    <property type="protein sequence ID" value="HHR96115.1"/>
    <property type="molecule type" value="Genomic_DNA"/>
</dbReference>
<evidence type="ECO:0000313" key="2">
    <source>
        <dbReference type="EMBL" id="HHR96115.1"/>
    </source>
</evidence>
<name>A0A7C5TKL8_9CREN</name>
<comment type="caution">
    <text evidence="1">The sequence shown here is derived from an EMBL/GenBank/DDBJ whole genome shotgun (WGS) entry which is preliminary data.</text>
</comment>
<proteinExistence type="predicted"/>